<accession>A0A1G4Q6J3</accession>
<dbReference type="EMBL" id="FMTP01000001">
    <property type="protein sequence ID" value="SCW40223.1"/>
    <property type="molecule type" value="Genomic_DNA"/>
</dbReference>
<feature type="compositionally biased region" description="Basic residues" evidence="1">
    <location>
        <begin position="11"/>
        <end position="24"/>
    </location>
</feature>
<reference evidence="3" key="1">
    <citation type="submission" date="2016-10" db="EMBL/GenBank/DDBJ databases">
        <authorList>
            <person name="Varghese N."/>
            <person name="Submissions S."/>
        </authorList>
    </citation>
    <scope>NUCLEOTIDE SEQUENCE [LARGE SCALE GENOMIC DNA]</scope>
    <source>
        <strain evidence="3">CGMCC 1.1761</strain>
    </source>
</reference>
<name>A0A1G4Q6J3_9HYPH</name>
<keyword evidence="3" id="KW-1185">Reference proteome</keyword>
<evidence type="ECO:0000313" key="2">
    <source>
        <dbReference type="EMBL" id="SCW40223.1"/>
    </source>
</evidence>
<gene>
    <name evidence="2" type="ORF">SAMN05660859_0997</name>
</gene>
<evidence type="ECO:0000313" key="3">
    <source>
        <dbReference type="Proteomes" id="UP000198889"/>
    </source>
</evidence>
<sequence length="47" mass="5643">MRRVFEDGPPRRKKRPSRRAHLLRHALGQGLRVGQFLARLEKRNDEH</sequence>
<organism evidence="2 3">
    <name type="scientific">Ancylobacter rudongensis</name>
    <dbReference type="NCBI Taxonomy" id="177413"/>
    <lineage>
        <taxon>Bacteria</taxon>
        <taxon>Pseudomonadati</taxon>
        <taxon>Pseudomonadota</taxon>
        <taxon>Alphaproteobacteria</taxon>
        <taxon>Hyphomicrobiales</taxon>
        <taxon>Xanthobacteraceae</taxon>
        <taxon>Ancylobacter</taxon>
    </lineage>
</organism>
<dbReference type="AlphaFoldDB" id="A0A1G4Q6J3"/>
<protein>
    <submittedName>
        <fullName evidence="2">Uncharacterized protein</fullName>
    </submittedName>
</protein>
<evidence type="ECO:0000256" key="1">
    <source>
        <dbReference type="SAM" id="MobiDB-lite"/>
    </source>
</evidence>
<dbReference type="Proteomes" id="UP000198889">
    <property type="component" value="Unassembled WGS sequence"/>
</dbReference>
<proteinExistence type="predicted"/>
<feature type="compositionally biased region" description="Basic and acidic residues" evidence="1">
    <location>
        <begin position="1"/>
        <end position="10"/>
    </location>
</feature>
<feature type="region of interest" description="Disordered" evidence="1">
    <location>
        <begin position="1"/>
        <end position="26"/>
    </location>
</feature>